<feature type="compositionally biased region" description="Low complexity" evidence="6">
    <location>
        <begin position="29"/>
        <end position="38"/>
    </location>
</feature>
<comment type="subcellular location">
    <subcellularLocation>
        <location evidence="1">Nucleus matrix</location>
    </subcellularLocation>
</comment>
<evidence type="ECO:0000313" key="9">
    <source>
        <dbReference type="Proteomes" id="UP001164286"/>
    </source>
</evidence>
<sequence length="184" mass="20854">MPNLLPSHHHDAVLPPRPCLTTSRPDSAPPSYISPTPSISYRPSHTLPGVTQQTSECLEKFQELKTGKKLTYVIYGLSDDKKSIVVLKTSEEKDYDKFVGELPEKDCRWAVYDFEYTLPGGEGIRNKLAFIMWSPDDASVKSKMIFASSKDALRRRFDGIHIELQATDFSEVTKDAIMEKAMRR</sequence>
<evidence type="ECO:0000313" key="8">
    <source>
        <dbReference type="EMBL" id="KAI9634496.1"/>
    </source>
</evidence>
<gene>
    <name evidence="8" type="ORF">MKK02DRAFT_16851</name>
</gene>
<evidence type="ECO:0000256" key="5">
    <source>
        <dbReference type="ARBA" id="ARBA00032427"/>
    </source>
</evidence>
<keyword evidence="9" id="KW-1185">Reference proteome</keyword>
<dbReference type="InterPro" id="IPR029006">
    <property type="entry name" value="ADF-H/Gelsolin-like_dom_sf"/>
</dbReference>
<comment type="caution">
    <text evidence="8">The sequence shown here is derived from an EMBL/GenBank/DDBJ whole genome shotgun (WGS) entry which is preliminary data.</text>
</comment>
<dbReference type="RefSeq" id="XP_052944273.1">
    <property type="nucleotide sequence ID" value="XM_053085697.1"/>
</dbReference>
<dbReference type="GO" id="GO:0030042">
    <property type="term" value="P:actin filament depolymerization"/>
    <property type="evidence" value="ECO:0007669"/>
    <property type="project" value="InterPro"/>
</dbReference>
<evidence type="ECO:0000256" key="2">
    <source>
        <dbReference type="ARBA" id="ARBA00006844"/>
    </source>
</evidence>
<protein>
    <recommendedName>
        <fullName evidence="3">Cofilin</fullName>
    </recommendedName>
    <alternativeName>
        <fullName evidence="5">Actin-depolymerizing factor 1</fullName>
    </alternativeName>
</protein>
<reference evidence="8" key="1">
    <citation type="journal article" date="2022" name="G3 (Bethesda)">
        <title>High quality genome of the basidiomycete yeast Dioszegia hungarica PDD-24b-2 isolated from cloud water.</title>
        <authorList>
            <person name="Jarrige D."/>
            <person name="Haridas S."/>
            <person name="Bleykasten-Grosshans C."/>
            <person name="Joly M."/>
            <person name="Nadalig T."/>
            <person name="Sancelme M."/>
            <person name="Vuilleumier S."/>
            <person name="Grigoriev I.V."/>
            <person name="Amato P."/>
            <person name="Bringel F."/>
        </authorList>
    </citation>
    <scope>NUCLEOTIDE SEQUENCE</scope>
    <source>
        <strain evidence="8">PDD-24b-2</strain>
    </source>
</reference>
<dbReference type="Pfam" id="PF00241">
    <property type="entry name" value="Cofilin_ADF"/>
    <property type="match status" value="1"/>
</dbReference>
<dbReference type="SMART" id="SM00102">
    <property type="entry name" value="ADF"/>
    <property type="match status" value="1"/>
</dbReference>
<feature type="region of interest" description="Disordered" evidence="6">
    <location>
        <begin position="1"/>
        <end position="38"/>
    </location>
</feature>
<dbReference type="PANTHER" id="PTHR11913">
    <property type="entry name" value="COFILIN-RELATED"/>
    <property type="match status" value="1"/>
</dbReference>
<dbReference type="Proteomes" id="UP001164286">
    <property type="component" value="Unassembled WGS sequence"/>
</dbReference>
<evidence type="ECO:0000256" key="1">
    <source>
        <dbReference type="ARBA" id="ARBA00004109"/>
    </source>
</evidence>
<keyword evidence="4" id="KW-0009">Actin-binding</keyword>
<dbReference type="GO" id="GO:0003779">
    <property type="term" value="F:actin binding"/>
    <property type="evidence" value="ECO:0007669"/>
    <property type="project" value="UniProtKB-KW"/>
</dbReference>
<evidence type="ECO:0000256" key="3">
    <source>
        <dbReference type="ARBA" id="ARBA00015630"/>
    </source>
</evidence>
<dbReference type="Gene3D" id="3.40.20.10">
    <property type="entry name" value="Severin"/>
    <property type="match status" value="1"/>
</dbReference>
<dbReference type="GO" id="GO:0016363">
    <property type="term" value="C:nuclear matrix"/>
    <property type="evidence" value="ECO:0007669"/>
    <property type="project" value="UniProtKB-SubCell"/>
</dbReference>
<dbReference type="GO" id="GO:0015629">
    <property type="term" value="C:actin cytoskeleton"/>
    <property type="evidence" value="ECO:0007669"/>
    <property type="project" value="InterPro"/>
</dbReference>
<evidence type="ECO:0000259" key="7">
    <source>
        <dbReference type="PROSITE" id="PS51263"/>
    </source>
</evidence>
<dbReference type="PROSITE" id="PS51263">
    <property type="entry name" value="ADF_H"/>
    <property type="match status" value="1"/>
</dbReference>
<name>A0AA38H7Z6_9TREE</name>
<dbReference type="SUPFAM" id="SSF55753">
    <property type="entry name" value="Actin depolymerizing proteins"/>
    <property type="match status" value="1"/>
</dbReference>
<dbReference type="InterPro" id="IPR002108">
    <property type="entry name" value="ADF-H"/>
</dbReference>
<dbReference type="AlphaFoldDB" id="A0AA38H7Z6"/>
<dbReference type="CDD" id="cd11286">
    <property type="entry name" value="ADF_cofilin_like"/>
    <property type="match status" value="1"/>
</dbReference>
<proteinExistence type="inferred from homology"/>
<accession>A0AA38H7Z6</accession>
<dbReference type="InterPro" id="IPR017904">
    <property type="entry name" value="ADF/Cofilin"/>
</dbReference>
<organism evidence="8 9">
    <name type="scientific">Dioszegia hungarica</name>
    <dbReference type="NCBI Taxonomy" id="4972"/>
    <lineage>
        <taxon>Eukaryota</taxon>
        <taxon>Fungi</taxon>
        <taxon>Dikarya</taxon>
        <taxon>Basidiomycota</taxon>
        <taxon>Agaricomycotina</taxon>
        <taxon>Tremellomycetes</taxon>
        <taxon>Tremellales</taxon>
        <taxon>Bulleribasidiaceae</taxon>
        <taxon>Dioszegia</taxon>
    </lineage>
</organism>
<evidence type="ECO:0000256" key="4">
    <source>
        <dbReference type="ARBA" id="ARBA00023203"/>
    </source>
</evidence>
<evidence type="ECO:0000256" key="6">
    <source>
        <dbReference type="SAM" id="MobiDB-lite"/>
    </source>
</evidence>
<comment type="similarity">
    <text evidence="2">Belongs to the actin-binding proteins ADF family.</text>
</comment>
<feature type="domain" description="ADF-H" evidence="7">
    <location>
        <begin position="49"/>
        <end position="182"/>
    </location>
</feature>
<dbReference type="GeneID" id="77724898"/>
<dbReference type="EMBL" id="JAKWFO010000007">
    <property type="protein sequence ID" value="KAI9634496.1"/>
    <property type="molecule type" value="Genomic_DNA"/>
</dbReference>